<evidence type="ECO:0000313" key="2">
    <source>
        <dbReference type="Proteomes" id="UP000775213"/>
    </source>
</evidence>
<dbReference type="EMBL" id="JAGFBR010000082">
    <property type="protein sequence ID" value="KAH0447588.1"/>
    <property type="molecule type" value="Genomic_DNA"/>
</dbReference>
<gene>
    <name evidence="1" type="ORF">IEQ34_023593</name>
</gene>
<organism evidence="1 2">
    <name type="scientific">Dendrobium chrysotoxum</name>
    <name type="common">Orchid</name>
    <dbReference type="NCBI Taxonomy" id="161865"/>
    <lineage>
        <taxon>Eukaryota</taxon>
        <taxon>Viridiplantae</taxon>
        <taxon>Streptophyta</taxon>
        <taxon>Embryophyta</taxon>
        <taxon>Tracheophyta</taxon>
        <taxon>Spermatophyta</taxon>
        <taxon>Magnoliopsida</taxon>
        <taxon>Liliopsida</taxon>
        <taxon>Asparagales</taxon>
        <taxon>Orchidaceae</taxon>
        <taxon>Epidendroideae</taxon>
        <taxon>Malaxideae</taxon>
        <taxon>Dendrobiinae</taxon>
        <taxon>Dendrobium</taxon>
    </lineage>
</organism>
<evidence type="ECO:0000313" key="1">
    <source>
        <dbReference type="EMBL" id="KAH0447588.1"/>
    </source>
</evidence>
<reference evidence="1 2" key="1">
    <citation type="journal article" date="2021" name="Hortic Res">
        <title>Chromosome-scale assembly of the Dendrobium chrysotoxum genome enhances the understanding of orchid evolution.</title>
        <authorList>
            <person name="Zhang Y."/>
            <person name="Zhang G.Q."/>
            <person name="Zhang D."/>
            <person name="Liu X.D."/>
            <person name="Xu X.Y."/>
            <person name="Sun W.H."/>
            <person name="Yu X."/>
            <person name="Zhu X."/>
            <person name="Wang Z.W."/>
            <person name="Zhao X."/>
            <person name="Zhong W.Y."/>
            <person name="Chen H."/>
            <person name="Yin W.L."/>
            <person name="Huang T."/>
            <person name="Niu S.C."/>
            <person name="Liu Z.J."/>
        </authorList>
    </citation>
    <scope>NUCLEOTIDE SEQUENCE [LARGE SCALE GENOMIC DNA]</scope>
    <source>
        <strain evidence="1">Lindl</strain>
    </source>
</reference>
<protein>
    <submittedName>
        <fullName evidence="1">Uncharacterized protein</fullName>
    </submittedName>
</protein>
<accession>A0AAV7FVZ5</accession>
<sequence>MGRGQAVRQRVLVPLLGEGSMDNLERSVEDPYEEKTSYTFLGGHFLSTSIPMSQSLQLMFDPEEKEEIFEKKSAQPTGTVYDILRKAEFFKEFRVSFDKKETLTLSSTSSPCSPAVFIHRCKMPKQAYSCIPMVGQAEKGKKAGKERFLVTERTVEPERTDID</sequence>
<keyword evidence="2" id="KW-1185">Reference proteome</keyword>
<dbReference type="AlphaFoldDB" id="A0AAV7FVZ5"/>
<comment type="caution">
    <text evidence="1">The sequence shown here is derived from an EMBL/GenBank/DDBJ whole genome shotgun (WGS) entry which is preliminary data.</text>
</comment>
<dbReference type="Proteomes" id="UP000775213">
    <property type="component" value="Unassembled WGS sequence"/>
</dbReference>
<proteinExistence type="predicted"/>
<name>A0AAV7FVZ5_DENCH</name>